<organism evidence="1 2">
    <name type="scientific">Sporisorium scitamineum</name>
    <dbReference type="NCBI Taxonomy" id="49012"/>
    <lineage>
        <taxon>Eukaryota</taxon>
        <taxon>Fungi</taxon>
        <taxon>Dikarya</taxon>
        <taxon>Basidiomycota</taxon>
        <taxon>Ustilaginomycotina</taxon>
        <taxon>Ustilaginomycetes</taxon>
        <taxon>Ustilaginales</taxon>
        <taxon>Ustilaginaceae</taxon>
        <taxon>Sporisorium</taxon>
    </lineage>
</organism>
<accession>A0A0F7RSU5</accession>
<dbReference type="EMBL" id="CCFA01000943">
    <property type="protein sequence ID" value="CDR99305.1"/>
    <property type="molecule type" value="Genomic_DNA"/>
</dbReference>
<keyword evidence="2" id="KW-1185">Reference proteome</keyword>
<sequence length="33" mass="3537">MAAAMHLTGDSMSIHSGFFAFCFAIVEIDCPLC</sequence>
<dbReference type="Proteomes" id="UP000242770">
    <property type="component" value="Unassembled WGS sequence"/>
</dbReference>
<evidence type="ECO:0000313" key="1">
    <source>
        <dbReference type="EMBL" id="CDR99305.1"/>
    </source>
</evidence>
<name>A0A0F7RSU5_9BASI</name>
<dbReference type="AlphaFoldDB" id="A0A0F7RSU5"/>
<protein>
    <submittedName>
        <fullName evidence="1">Uncharacterized protein</fullName>
    </submittedName>
</protein>
<gene>
    <name evidence="1" type="primary">SSCI18160.1</name>
</gene>
<reference evidence="2" key="1">
    <citation type="submission" date="2014-06" db="EMBL/GenBank/DDBJ databases">
        <authorList>
            <person name="Berkman P.J."/>
        </authorList>
    </citation>
    <scope>NUCLEOTIDE SEQUENCE [LARGE SCALE GENOMIC DNA]</scope>
</reference>
<proteinExistence type="predicted"/>
<evidence type="ECO:0000313" key="2">
    <source>
        <dbReference type="Proteomes" id="UP000242770"/>
    </source>
</evidence>